<accession>A0ABV1HZP5</accession>
<proteinExistence type="predicted"/>
<protein>
    <submittedName>
        <fullName evidence="1">Uncharacterized protein</fullName>
    </submittedName>
</protein>
<dbReference type="RefSeq" id="WP_349144122.1">
    <property type="nucleotide sequence ID" value="NZ_JBBMFC010000008.1"/>
</dbReference>
<evidence type="ECO:0000313" key="2">
    <source>
        <dbReference type="Proteomes" id="UP001470288"/>
    </source>
</evidence>
<evidence type="ECO:0000313" key="1">
    <source>
        <dbReference type="EMBL" id="MEQ2578400.1"/>
    </source>
</evidence>
<reference evidence="1 2" key="1">
    <citation type="submission" date="2024-03" db="EMBL/GenBank/DDBJ databases">
        <title>Human intestinal bacterial collection.</title>
        <authorList>
            <person name="Pauvert C."/>
            <person name="Hitch T.C.A."/>
            <person name="Clavel T."/>
        </authorList>
    </citation>
    <scope>NUCLEOTIDE SEQUENCE [LARGE SCALE GENOMIC DNA]</scope>
    <source>
        <strain evidence="1 2">CLA-AA-H78B</strain>
    </source>
</reference>
<gene>
    <name evidence="1" type="ORF">WMO62_06010</name>
</gene>
<keyword evidence="2" id="KW-1185">Reference proteome</keyword>
<comment type="caution">
    <text evidence="1">The sequence shown here is derived from an EMBL/GenBank/DDBJ whole genome shotgun (WGS) entry which is preliminary data.</text>
</comment>
<name>A0ABV1HZP5_9FIRM</name>
<dbReference type="Proteomes" id="UP001470288">
    <property type="component" value="Unassembled WGS sequence"/>
</dbReference>
<dbReference type="EMBL" id="JBBMFC010000008">
    <property type="protein sequence ID" value="MEQ2578400.1"/>
    <property type="molecule type" value="Genomic_DNA"/>
</dbReference>
<organism evidence="1 2">
    <name type="scientific">Hominiventricola aquisgranensis</name>
    <dbReference type="NCBI Taxonomy" id="3133164"/>
    <lineage>
        <taxon>Bacteria</taxon>
        <taxon>Bacillati</taxon>
        <taxon>Bacillota</taxon>
        <taxon>Clostridia</taxon>
        <taxon>Lachnospirales</taxon>
        <taxon>Lachnospiraceae</taxon>
        <taxon>Hominiventricola</taxon>
    </lineage>
</organism>
<sequence>MMTTTFFMNTSGMCSGMMKGMCMSMGMRTEIMCDASDASV</sequence>